<reference evidence="14" key="2">
    <citation type="journal article" date="2018" name="BMC Genomics">
        <title>Genomic insights into host adaptation between the wheat stripe rust pathogen (Puccinia striiformis f. sp. tritici) and the barley stripe rust pathogen (Puccinia striiformis f. sp. hordei).</title>
        <authorList>
            <person name="Xia C."/>
            <person name="Wang M."/>
            <person name="Yin C."/>
            <person name="Cornejo O.E."/>
            <person name="Hulbert S.H."/>
            <person name="Chen X."/>
        </authorList>
    </citation>
    <scope>NUCLEOTIDE SEQUENCE [LARGE SCALE GENOMIC DNA]</scope>
    <source>
        <strain evidence="14">93TX-2</strain>
    </source>
</reference>
<dbReference type="GO" id="GO:0120547">
    <property type="term" value="F:heme A synthase activity"/>
    <property type="evidence" value="ECO:0007669"/>
    <property type="project" value="UniProtKB-EC"/>
</dbReference>
<keyword evidence="4" id="KW-0479">Metal-binding</keyword>
<dbReference type="InterPro" id="IPR003780">
    <property type="entry name" value="COX15/CtaA_fam"/>
</dbReference>
<dbReference type="GO" id="GO:0005743">
    <property type="term" value="C:mitochondrial inner membrane"/>
    <property type="evidence" value="ECO:0007669"/>
    <property type="project" value="TreeGrafter"/>
</dbReference>
<evidence type="ECO:0000256" key="12">
    <source>
        <dbReference type="SAM" id="Phobius"/>
    </source>
</evidence>
<keyword evidence="7" id="KW-0408">Iron</keyword>
<keyword evidence="14" id="KW-1185">Reference proteome</keyword>
<dbReference type="InterPro" id="IPR023754">
    <property type="entry name" value="HemeA_Synthase_type2"/>
</dbReference>
<comment type="pathway">
    <text evidence="10">Porphyrin-containing compound metabolism; heme A biosynthesis; heme A from heme O: step 1/1.</text>
</comment>
<evidence type="ECO:0000313" key="14">
    <source>
        <dbReference type="Proteomes" id="UP000238274"/>
    </source>
</evidence>
<comment type="subcellular location">
    <subcellularLocation>
        <location evidence="2">Membrane</location>
        <topology evidence="2">Multi-pass membrane protein</topology>
    </subcellularLocation>
</comment>
<proteinExistence type="predicted"/>
<evidence type="ECO:0000256" key="10">
    <source>
        <dbReference type="ARBA" id="ARBA00044501"/>
    </source>
</evidence>
<feature type="transmembrane region" description="Helical" evidence="12">
    <location>
        <begin position="100"/>
        <end position="120"/>
    </location>
</feature>
<dbReference type="GO" id="GO:0046872">
    <property type="term" value="F:metal ion binding"/>
    <property type="evidence" value="ECO:0007669"/>
    <property type="project" value="UniProtKB-KW"/>
</dbReference>
<keyword evidence="9 12" id="KW-0472">Membrane</keyword>
<accession>A0A2S4VRC7</accession>
<dbReference type="GO" id="GO:0006784">
    <property type="term" value="P:heme A biosynthetic process"/>
    <property type="evidence" value="ECO:0007669"/>
    <property type="project" value="InterPro"/>
</dbReference>
<protein>
    <submittedName>
        <fullName evidence="13">Uncharacterized protein</fullName>
    </submittedName>
</protein>
<keyword evidence="8" id="KW-0350">Heme biosynthesis</keyword>
<keyword evidence="6" id="KW-0560">Oxidoreductase</keyword>
<feature type="non-terminal residue" evidence="13">
    <location>
        <position position="270"/>
    </location>
</feature>
<dbReference type="AlphaFoldDB" id="A0A2S4VRC7"/>
<keyword evidence="5 12" id="KW-1133">Transmembrane helix</keyword>
<dbReference type="PANTHER" id="PTHR23289">
    <property type="entry name" value="CYTOCHROME C OXIDASE ASSEMBLY PROTEIN COX15"/>
    <property type="match status" value="1"/>
</dbReference>
<evidence type="ECO:0000256" key="8">
    <source>
        <dbReference type="ARBA" id="ARBA00023133"/>
    </source>
</evidence>
<evidence type="ECO:0000256" key="4">
    <source>
        <dbReference type="ARBA" id="ARBA00022723"/>
    </source>
</evidence>
<reference evidence="14" key="3">
    <citation type="journal article" date="2018" name="Mol. Plant Microbe Interact.">
        <title>Genome sequence resources for the wheat stripe rust pathogen (Puccinia striiformis f. sp. tritici) and the barley stripe rust pathogen (Puccinia striiformis f. sp. hordei).</title>
        <authorList>
            <person name="Xia C."/>
            <person name="Wang M."/>
            <person name="Yin C."/>
            <person name="Cornejo O.E."/>
            <person name="Hulbert S.H."/>
            <person name="Chen X."/>
        </authorList>
    </citation>
    <scope>NUCLEOTIDE SEQUENCE [LARGE SCALE GENOMIC DNA]</scope>
    <source>
        <strain evidence="14">93TX-2</strain>
    </source>
</reference>
<evidence type="ECO:0000256" key="3">
    <source>
        <dbReference type="ARBA" id="ARBA00022692"/>
    </source>
</evidence>
<organism evidence="13 14">
    <name type="scientific">Puccinia striiformis</name>
    <dbReference type="NCBI Taxonomy" id="27350"/>
    <lineage>
        <taxon>Eukaryota</taxon>
        <taxon>Fungi</taxon>
        <taxon>Dikarya</taxon>
        <taxon>Basidiomycota</taxon>
        <taxon>Pucciniomycotina</taxon>
        <taxon>Pucciniomycetes</taxon>
        <taxon>Pucciniales</taxon>
        <taxon>Pucciniaceae</taxon>
        <taxon>Puccinia</taxon>
    </lineage>
</organism>
<keyword evidence="3 12" id="KW-0812">Transmembrane</keyword>
<dbReference type="VEuPathDB" id="FungiDB:PSTT_09961"/>
<comment type="caution">
    <text evidence="13">The sequence shown here is derived from an EMBL/GenBank/DDBJ whole genome shotgun (WGS) entry which is preliminary data.</text>
</comment>
<evidence type="ECO:0000256" key="7">
    <source>
        <dbReference type="ARBA" id="ARBA00023004"/>
    </source>
</evidence>
<evidence type="ECO:0000313" key="13">
    <source>
        <dbReference type="EMBL" id="POW12094.1"/>
    </source>
</evidence>
<evidence type="ECO:0000256" key="9">
    <source>
        <dbReference type="ARBA" id="ARBA00023136"/>
    </source>
</evidence>
<evidence type="ECO:0000256" key="2">
    <source>
        <dbReference type="ARBA" id="ARBA00004141"/>
    </source>
</evidence>
<dbReference type="VEuPathDB" id="FungiDB:PSHT_08188"/>
<evidence type="ECO:0000256" key="1">
    <source>
        <dbReference type="ARBA" id="ARBA00001970"/>
    </source>
</evidence>
<name>A0A2S4VRC7_9BASI</name>
<feature type="transmembrane region" description="Helical" evidence="12">
    <location>
        <begin position="148"/>
        <end position="166"/>
    </location>
</feature>
<reference evidence="13 14" key="1">
    <citation type="submission" date="2017-12" db="EMBL/GenBank/DDBJ databases">
        <title>Gene loss provides genomic basis for host adaptation in cereal stripe rust fungi.</title>
        <authorList>
            <person name="Xia C."/>
        </authorList>
    </citation>
    <scope>NUCLEOTIDE SEQUENCE [LARGE SCALE GENOMIC DNA]</scope>
    <source>
        <strain evidence="13 14">93TX-2</strain>
    </source>
</reference>
<evidence type="ECO:0000256" key="6">
    <source>
        <dbReference type="ARBA" id="ARBA00023002"/>
    </source>
</evidence>
<evidence type="ECO:0000256" key="11">
    <source>
        <dbReference type="ARBA" id="ARBA00048044"/>
    </source>
</evidence>
<evidence type="ECO:0000256" key="5">
    <source>
        <dbReference type="ARBA" id="ARBA00022989"/>
    </source>
</evidence>
<comment type="catalytic activity">
    <reaction evidence="11">
        <text>Fe(II)-heme o + 2 A + H2O = Fe(II)-heme a + 2 AH2</text>
        <dbReference type="Rhea" id="RHEA:63388"/>
        <dbReference type="ChEBI" id="CHEBI:13193"/>
        <dbReference type="ChEBI" id="CHEBI:15377"/>
        <dbReference type="ChEBI" id="CHEBI:17499"/>
        <dbReference type="ChEBI" id="CHEBI:60530"/>
        <dbReference type="ChEBI" id="CHEBI:61715"/>
        <dbReference type="EC" id="1.17.99.9"/>
    </reaction>
    <physiologicalReaction direction="left-to-right" evidence="11">
        <dbReference type="Rhea" id="RHEA:63389"/>
    </physiologicalReaction>
</comment>
<gene>
    <name evidence="13" type="ORF">PSHT_08188</name>
</gene>
<sequence>RIKKNYHTSQTRLRHFSTNKLILNQTPSIAQHLQLATNPTLQQHPALSKANSITEWNLVSGILPPLTAEDWETKFTKYRATPEFKLLNYAIGLEEFQKSFFWEWALSFLLPIPIFIRFGLIRTNKAGWSLAGIGALIGMNLTPEMVSLVYLSIAWPLISSWLSLFMPPVSDSQVGSGAIGNSLFIVVLSVITSIVFQSPPLSNLCICYWSRCRTSLQHVYIDGQSMDSGPRRAIPKSVFEPRQAAALNNRRDEPRVINLRPELLVDVQPV</sequence>
<dbReference type="EMBL" id="PKSM01000106">
    <property type="protein sequence ID" value="POW12094.1"/>
    <property type="molecule type" value="Genomic_DNA"/>
</dbReference>
<comment type="cofactor">
    <cofactor evidence="1">
        <name>heme b</name>
        <dbReference type="ChEBI" id="CHEBI:60344"/>
    </cofactor>
</comment>
<dbReference type="Proteomes" id="UP000238274">
    <property type="component" value="Unassembled WGS sequence"/>
</dbReference>
<feature type="transmembrane region" description="Helical" evidence="12">
    <location>
        <begin position="178"/>
        <end position="196"/>
    </location>
</feature>
<dbReference type="PANTHER" id="PTHR23289:SF2">
    <property type="entry name" value="CYTOCHROME C OXIDASE ASSEMBLY PROTEIN COX15 HOMOLOG"/>
    <property type="match status" value="1"/>
</dbReference>
<dbReference type="Pfam" id="PF02628">
    <property type="entry name" value="COX15-CtaA"/>
    <property type="match status" value="1"/>
</dbReference>
<dbReference type="GO" id="GO:0016653">
    <property type="term" value="F:oxidoreductase activity, acting on NAD(P)H, heme protein as acceptor"/>
    <property type="evidence" value="ECO:0007669"/>
    <property type="project" value="TreeGrafter"/>
</dbReference>
<dbReference type="OrthoDB" id="1726137at2759"/>
<feature type="non-terminal residue" evidence="13">
    <location>
        <position position="1"/>
    </location>
</feature>